<evidence type="ECO:0000256" key="1">
    <source>
        <dbReference type="SAM" id="MobiDB-lite"/>
    </source>
</evidence>
<name>A0A0C3HPT6_OIDMZ</name>
<evidence type="ECO:0000313" key="5">
    <source>
        <dbReference type="Proteomes" id="UP000054321"/>
    </source>
</evidence>
<feature type="region of interest" description="Disordered" evidence="1">
    <location>
        <begin position="1"/>
        <end position="28"/>
    </location>
</feature>
<dbReference type="PANTHER" id="PTHR37846:SF1">
    <property type="entry name" value="DEACETYLASE-LIKE PROTEIN"/>
    <property type="match status" value="1"/>
</dbReference>
<feature type="domain" description="DUF7719" evidence="3">
    <location>
        <begin position="133"/>
        <end position="200"/>
    </location>
</feature>
<dbReference type="InParanoid" id="A0A0C3HPT6"/>
<proteinExistence type="predicted"/>
<organism evidence="4 5">
    <name type="scientific">Oidiodendron maius (strain Zn)</name>
    <dbReference type="NCBI Taxonomy" id="913774"/>
    <lineage>
        <taxon>Eukaryota</taxon>
        <taxon>Fungi</taxon>
        <taxon>Dikarya</taxon>
        <taxon>Ascomycota</taxon>
        <taxon>Pezizomycotina</taxon>
        <taxon>Leotiomycetes</taxon>
        <taxon>Leotiomycetes incertae sedis</taxon>
        <taxon>Myxotrichaceae</taxon>
        <taxon>Oidiodendron</taxon>
    </lineage>
</organism>
<keyword evidence="2" id="KW-0812">Transmembrane</keyword>
<dbReference type="STRING" id="913774.A0A0C3HPT6"/>
<feature type="transmembrane region" description="Helical" evidence="2">
    <location>
        <begin position="170"/>
        <end position="194"/>
    </location>
</feature>
<keyword evidence="2" id="KW-1133">Transmembrane helix</keyword>
<accession>A0A0C3HPT6</accession>
<evidence type="ECO:0000313" key="4">
    <source>
        <dbReference type="EMBL" id="KIN05030.1"/>
    </source>
</evidence>
<evidence type="ECO:0000256" key="2">
    <source>
        <dbReference type="SAM" id="Phobius"/>
    </source>
</evidence>
<dbReference type="PANTHER" id="PTHR37846">
    <property type="entry name" value="YALI0B21296P"/>
    <property type="match status" value="1"/>
</dbReference>
<dbReference type="AlphaFoldDB" id="A0A0C3HPT6"/>
<dbReference type="HOGENOM" id="CLU_074873_0_1_1"/>
<feature type="transmembrane region" description="Helical" evidence="2">
    <location>
        <begin position="131"/>
        <end position="149"/>
    </location>
</feature>
<dbReference type="Pfam" id="PF24841">
    <property type="entry name" value="DUF7719"/>
    <property type="match status" value="1"/>
</dbReference>
<gene>
    <name evidence="4" type="ORF">OIDMADRAFT_157612</name>
</gene>
<keyword evidence="2" id="KW-0472">Membrane</keyword>
<sequence>MARQRKENNVKIKLRQPDRSGPGPSEETLLSMAEKRGLLKTPDAGLKDENLDEPVIGRLAESILWTITLTMLHFTLDVLVTHQYAVELSWPVIVKRSAQAFPIIMLLFYSFHPHPSPSLLLPRLPPRIQPLLHQLLFFVTSVSAGCYLIHVSNTYGYYAVMKQAPGLGCLWIWSVIELDLLGAAASLLCCIGFLKLGGYSYL</sequence>
<keyword evidence="5" id="KW-1185">Reference proteome</keyword>
<dbReference type="OrthoDB" id="5597489at2759"/>
<reference evidence="5" key="2">
    <citation type="submission" date="2015-01" db="EMBL/GenBank/DDBJ databases">
        <title>Evolutionary Origins and Diversification of the Mycorrhizal Mutualists.</title>
        <authorList>
            <consortium name="DOE Joint Genome Institute"/>
            <consortium name="Mycorrhizal Genomics Consortium"/>
            <person name="Kohler A."/>
            <person name="Kuo A."/>
            <person name="Nagy L.G."/>
            <person name="Floudas D."/>
            <person name="Copeland A."/>
            <person name="Barry K.W."/>
            <person name="Cichocki N."/>
            <person name="Veneault-Fourrey C."/>
            <person name="LaButti K."/>
            <person name="Lindquist E.A."/>
            <person name="Lipzen A."/>
            <person name="Lundell T."/>
            <person name="Morin E."/>
            <person name="Murat C."/>
            <person name="Riley R."/>
            <person name="Ohm R."/>
            <person name="Sun H."/>
            <person name="Tunlid A."/>
            <person name="Henrissat B."/>
            <person name="Grigoriev I.V."/>
            <person name="Hibbett D.S."/>
            <person name="Martin F."/>
        </authorList>
    </citation>
    <scope>NUCLEOTIDE SEQUENCE [LARGE SCALE GENOMIC DNA]</scope>
    <source>
        <strain evidence="5">Zn</strain>
    </source>
</reference>
<reference evidence="4 5" key="1">
    <citation type="submission" date="2014-04" db="EMBL/GenBank/DDBJ databases">
        <authorList>
            <consortium name="DOE Joint Genome Institute"/>
            <person name="Kuo A."/>
            <person name="Martino E."/>
            <person name="Perotto S."/>
            <person name="Kohler A."/>
            <person name="Nagy L.G."/>
            <person name="Floudas D."/>
            <person name="Copeland A."/>
            <person name="Barry K.W."/>
            <person name="Cichocki N."/>
            <person name="Veneault-Fourrey C."/>
            <person name="LaButti K."/>
            <person name="Lindquist E.A."/>
            <person name="Lipzen A."/>
            <person name="Lundell T."/>
            <person name="Morin E."/>
            <person name="Murat C."/>
            <person name="Sun H."/>
            <person name="Tunlid A."/>
            <person name="Henrissat B."/>
            <person name="Grigoriev I.V."/>
            <person name="Hibbett D.S."/>
            <person name="Martin F."/>
            <person name="Nordberg H.P."/>
            <person name="Cantor M.N."/>
            <person name="Hua S.X."/>
        </authorList>
    </citation>
    <scope>NUCLEOTIDE SEQUENCE [LARGE SCALE GENOMIC DNA]</scope>
    <source>
        <strain evidence="4 5">Zn</strain>
    </source>
</reference>
<dbReference type="Proteomes" id="UP000054321">
    <property type="component" value="Unassembled WGS sequence"/>
</dbReference>
<evidence type="ECO:0000259" key="3">
    <source>
        <dbReference type="Pfam" id="PF24841"/>
    </source>
</evidence>
<dbReference type="InterPro" id="IPR056136">
    <property type="entry name" value="DUF7719"/>
</dbReference>
<protein>
    <recommendedName>
        <fullName evidence="3">DUF7719 domain-containing protein</fullName>
    </recommendedName>
</protein>
<feature type="compositionally biased region" description="Basic and acidic residues" evidence="1">
    <location>
        <begin position="1"/>
        <end position="18"/>
    </location>
</feature>
<dbReference type="EMBL" id="KN832872">
    <property type="protein sequence ID" value="KIN05030.1"/>
    <property type="molecule type" value="Genomic_DNA"/>
</dbReference>